<name>A0A5A7N5W0_9PROT</name>
<accession>A0A5A7N5W0</accession>
<dbReference type="EMBL" id="BKCN01000005">
    <property type="protein sequence ID" value="GER03702.1"/>
    <property type="molecule type" value="Genomic_DNA"/>
</dbReference>
<keyword evidence="2" id="KW-1185">Reference proteome</keyword>
<dbReference type="AlphaFoldDB" id="A0A5A7N5W0"/>
<protein>
    <recommendedName>
        <fullName evidence="3">DUF4154 domain-containing protein</fullName>
    </recommendedName>
</protein>
<sequence>MTDATTGTFSDLYRGGRPMRQALSLVFSLVLGTCLASQALATSEKDLQVATRALSFVSDLPPGSLDTAIIYDAGNGASKSDADAIFAFLTANPAAGKSKLVPRLLPAGDLSALAGAKIAFVADQTTAFLPAIAAEAKSKAVITVSSDRACVEGGACVVGVSSAPRVEILVNKAAAEATGTSFGSAFLMLIKEI</sequence>
<organism evidence="1 2">
    <name type="scientific">Iodidimonas nitroreducens</name>
    <dbReference type="NCBI Taxonomy" id="1236968"/>
    <lineage>
        <taxon>Bacteria</taxon>
        <taxon>Pseudomonadati</taxon>
        <taxon>Pseudomonadota</taxon>
        <taxon>Alphaproteobacteria</taxon>
        <taxon>Iodidimonadales</taxon>
        <taxon>Iodidimonadaceae</taxon>
        <taxon>Iodidimonas</taxon>
    </lineage>
</organism>
<reference evidence="1 2" key="1">
    <citation type="submission" date="2019-09" db="EMBL/GenBank/DDBJ databases">
        <title>NBRP : Genome information of microbial organism related human and environment.</title>
        <authorList>
            <person name="Hattori M."/>
            <person name="Oshima K."/>
            <person name="Inaba H."/>
            <person name="Suda W."/>
            <person name="Sakamoto M."/>
            <person name="Iino T."/>
            <person name="Kitahara M."/>
            <person name="Oshida Y."/>
            <person name="Iida T."/>
            <person name="Kudo T."/>
            <person name="Itoh T."/>
            <person name="Ohkuma M."/>
        </authorList>
    </citation>
    <scope>NUCLEOTIDE SEQUENCE [LARGE SCALE GENOMIC DNA]</scope>
    <source>
        <strain evidence="1 2">Q-1</strain>
    </source>
</reference>
<evidence type="ECO:0000313" key="1">
    <source>
        <dbReference type="EMBL" id="GER03702.1"/>
    </source>
</evidence>
<comment type="caution">
    <text evidence="1">The sequence shown here is derived from an EMBL/GenBank/DDBJ whole genome shotgun (WGS) entry which is preliminary data.</text>
</comment>
<dbReference type="RefSeq" id="WP_052371089.1">
    <property type="nucleotide sequence ID" value="NZ_BKCN01000005.1"/>
</dbReference>
<evidence type="ECO:0000313" key="2">
    <source>
        <dbReference type="Proteomes" id="UP000324996"/>
    </source>
</evidence>
<gene>
    <name evidence="1" type="ORF">JCM17846_13840</name>
</gene>
<dbReference type="Pfam" id="PF13689">
    <property type="entry name" value="DUF4154"/>
    <property type="match status" value="1"/>
</dbReference>
<proteinExistence type="predicted"/>
<dbReference type="InterPro" id="IPR025293">
    <property type="entry name" value="YfiR/HmsC-like"/>
</dbReference>
<evidence type="ECO:0008006" key="3">
    <source>
        <dbReference type="Google" id="ProtNLM"/>
    </source>
</evidence>
<dbReference type="Proteomes" id="UP000324996">
    <property type="component" value="Unassembled WGS sequence"/>
</dbReference>